<evidence type="ECO:0000256" key="2">
    <source>
        <dbReference type="ARBA" id="ARBA00006236"/>
    </source>
</evidence>
<feature type="domain" description="Major facilitator superfamily (MFS) profile" evidence="9">
    <location>
        <begin position="10"/>
        <end position="392"/>
    </location>
</feature>
<feature type="transmembrane region" description="Helical" evidence="8">
    <location>
        <begin position="162"/>
        <end position="184"/>
    </location>
</feature>
<name>A0A7X7LUZ9_9RHOO</name>
<reference evidence="10 11" key="1">
    <citation type="journal article" date="2020" name="Biotechnol. Biofuels">
        <title>New insights from the biogas microbiome by comprehensive genome-resolved metagenomics of nearly 1600 species originating from multiple anaerobic digesters.</title>
        <authorList>
            <person name="Campanaro S."/>
            <person name="Treu L."/>
            <person name="Rodriguez-R L.M."/>
            <person name="Kovalovszki A."/>
            <person name="Ziels R.M."/>
            <person name="Maus I."/>
            <person name="Zhu X."/>
            <person name="Kougias P.G."/>
            <person name="Basile A."/>
            <person name="Luo G."/>
            <person name="Schluter A."/>
            <person name="Konstantinidis K.T."/>
            <person name="Angelidaki I."/>
        </authorList>
    </citation>
    <scope>NUCLEOTIDE SEQUENCE [LARGE SCALE GENOMIC DNA]</scope>
    <source>
        <strain evidence="10">AS06rmzACSIP_256</strain>
    </source>
</reference>
<evidence type="ECO:0000256" key="7">
    <source>
        <dbReference type="ARBA" id="ARBA00023136"/>
    </source>
</evidence>
<comment type="caution">
    <text evidence="8">Lacks conserved residue(s) required for the propagation of feature annotation.</text>
</comment>
<feature type="transmembrane region" description="Helical" evidence="8">
    <location>
        <begin position="347"/>
        <end position="366"/>
    </location>
</feature>
<evidence type="ECO:0000313" key="10">
    <source>
        <dbReference type="EMBL" id="NLF53813.1"/>
    </source>
</evidence>
<comment type="caution">
    <text evidence="10">The sequence shown here is derived from an EMBL/GenBank/DDBJ whole genome shotgun (WGS) entry which is preliminary data.</text>
</comment>
<feature type="transmembrane region" description="Helical" evidence="8">
    <location>
        <begin position="281"/>
        <end position="301"/>
    </location>
</feature>
<keyword evidence="4" id="KW-1003">Cell membrane</keyword>
<comment type="similarity">
    <text evidence="2 8">Belongs to the major facilitator superfamily. Bcr/CmlA family.</text>
</comment>
<dbReference type="AlphaFoldDB" id="A0A7X7LUZ9"/>
<dbReference type="GO" id="GO:0005886">
    <property type="term" value="C:plasma membrane"/>
    <property type="evidence" value="ECO:0007669"/>
    <property type="project" value="UniProtKB-SubCell"/>
</dbReference>
<dbReference type="Pfam" id="PF07690">
    <property type="entry name" value="MFS_1"/>
    <property type="match status" value="1"/>
</dbReference>
<evidence type="ECO:0000256" key="8">
    <source>
        <dbReference type="RuleBase" id="RU365088"/>
    </source>
</evidence>
<dbReference type="SUPFAM" id="SSF103473">
    <property type="entry name" value="MFS general substrate transporter"/>
    <property type="match status" value="1"/>
</dbReference>
<dbReference type="PANTHER" id="PTHR42718">
    <property type="entry name" value="MAJOR FACILITATOR SUPERFAMILY MULTIDRUG TRANSPORTER MFSC"/>
    <property type="match status" value="1"/>
</dbReference>
<dbReference type="CDD" id="cd17320">
    <property type="entry name" value="MFS_MdfA_MDR_like"/>
    <property type="match status" value="1"/>
</dbReference>
<dbReference type="GO" id="GO:1990961">
    <property type="term" value="P:xenobiotic detoxification by transmembrane export across the plasma membrane"/>
    <property type="evidence" value="ECO:0007669"/>
    <property type="project" value="InterPro"/>
</dbReference>
<keyword evidence="6 8" id="KW-1133">Transmembrane helix</keyword>
<evidence type="ECO:0000256" key="6">
    <source>
        <dbReference type="ARBA" id="ARBA00022989"/>
    </source>
</evidence>
<dbReference type="InterPro" id="IPR004812">
    <property type="entry name" value="Efflux_drug-R_Bcr/CmlA"/>
</dbReference>
<evidence type="ECO:0000256" key="5">
    <source>
        <dbReference type="ARBA" id="ARBA00022692"/>
    </source>
</evidence>
<evidence type="ECO:0000256" key="3">
    <source>
        <dbReference type="ARBA" id="ARBA00022448"/>
    </source>
</evidence>
<comment type="subcellular location">
    <subcellularLocation>
        <location evidence="8">Cell inner membrane</location>
        <topology evidence="8">Multi-pass membrane protein</topology>
    </subcellularLocation>
    <subcellularLocation>
        <location evidence="1">Cell membrane</location>
        <topology evidence="1">Multi-pass membrane protein</topology>
    </subcellularLocation>
</comment>
<feature type="transmembrane region" description="Helical" evidence="8">
    <location>
        <begin position="313"/>
        <end position="335"/>
    </location>
</feature>
<evidence type="ECO:0000256" key="1">
    <source>
        <dbReference type="ARBA" id="ARBA00004651"/>
    </source>
</evidence>
<keyword evidence="3 8" id="KW-0813">Transport</keyword>
<sequence>MPFSSISRWLPLVLATLSAIGPFAIDTYLPAFPAIGTSLGATQVEVQQTLTVYMLTFAVMVMWHGSLSDRFGRRRVLIVASGAFAFASALCALAPTIEWLWIGRAAQGVFGGAGVVVGRAVVRDLYDGAQAQRLMARVMTIFAVAPAVAPMIGGVLLELAGWRAIFVFLALFGGLQTWLTWRFLPESLPEDARQPLHPVGLARAYGTVLSNPAFLLLSLATALNFNGFFLYVMSAPVFIIDHLGLGSTAFGWLFVPGVAGMMAGSMLAGRLAGRWSTGRTIAVGYALMLAAGLLNVALSALLPAGLPQSVLPIPLFTLGMAMAMPSLSLLALDLFPARRGMASSCQSFLQMGLNAAVAGAVVPLLWGSTLSLAAGMCLFAGLGLFAFLAWARRAAA</sequence>
<organism evidence="10 11">
    <name type="scientific">Thauera phenolivorans</name>
    <dbReference type="NCBI Taxonomy" id="1792543"/>
    <lineage>
        <taxon>Bacteria</taxon>
        <taxon>Pseudomonadati</taxon>
        <taxon>Pseudomonadota</taxon>
        <taxon>Betaproteobacteria</taxon>
        <taxon>Rhodocyclales</taxon>
        <taxon>Zoogloeaceae</taxon>
        <taxon>Thauera</taxon>
    </lineage>
</organism>
<feature type="transmembrane region" description="Helical" evidence="8">
    <location>
        <begin position="101"/>
        <end position="122"/>
    </location>
</feature>
<feature type="transmembrane region" description="Helical" evidence="8">
    <location>
        <begin position="134"/>
        <end position="156"/>
    </location>
</feature>
<feature type="transmembrane region" description="Helical" evidence="8">
    <location>
        <begin position="249"/>
        <end position="269"/>
    </location>
</feature>
<keyword evidence="7 8" id="KW-0472">Membrane</keyword>
<evidence type="ECO:0000256" key="4">
    <source>
        <dbReference type="ARBA" id="ARBA00022475"/>
    </source>
</evidence>
<dbReference type="PANTHER" id="PTHR42718:SF9">
    <property type="entry name" value="MAJOR FACILITATOR SUPERFAMILY MULTIDRUG TRANSPORTER MFSC"/>
    <property type="match status" value="1"/>
</dbReference>
<feature type="transmembrane region" description="Helical" evidence="8">
    <location>
        <begin position="372"/>
        <end position="391"/>
    </location>
</feature>
<accession>A0A7X7LUZ9</accession>
<dbReference type="EMBL" id="JAAYYV010000139">
    <property type="protein sequence ID" value="NLF53813.1"/>
    <property type="molecule type" value="Genomic_DNA"/>
</dbReference>
<dbReference type="InterPro" id="IPR011701">
    <property type="entry name" value="MFS"/>
</dbReference>
<dbReference type="PROSITE" id="PS50850">
    <property type="entry name" value="MFS"/>
    <property type="match status" value="1"/>
</dbReference>
<dbReference type="NCBIfam" id="TIGR00710">
    <property type="entry name" value="efflux_Bcr_CflA"/>
    <property type="match status" value="1"/>
</dbReference>
<evidence type="ECO:0000313" key="11">
    <source>
        <dbReference type="Proteomes" id="UP000536534"/>
    </source>
</evidence>
<feature type="transmembrane region" description="Helical" evidence="8">
    <location>
        <begin position="76"/>
        <end position="95"/>
    </location>
</feature>
<feature type="transmembrane region" description="Helical" evidence="8">
    <location>
        <begin position="48"/>
        <end position="64"/>
    </location>
</feature>
<dbReference type="Proteomes" id="UP000536534">
    <property type="component" value="Unassembled WGS sequence"/>
</dbReference>
<evidence type="ECO:0000259" key="9">
    <source>
        <dbReference type="PROSITE" id="PS50850"/>
    </source>
</evidence>
<protein>
    <recommendedName>
        <fullName evidence="8">Bcr/CflA family efflux transporter</fullName>
    </recommendedName>
</protein>
<feature type="transmembrane region" description="Helical" evidence="8">
    <location>
        <begin position="205"/>
        <end position="229"/>
    </location>
</feature>
<keyword evidence="5 8" id="KW-0812">Transmembrane</keyword>
<dbReference type="InterPro" id="IPR036259">
    <property type="entry name" value="MFS_trans_sf"/>
</dbReference>
<gene>
    <name evidence="10" type="ORF">GX576_05340</name>
</gene>
<dbReference type="GO" id="GO:0042910">
    <property type="term" value="F:xenobiotic transmembrane transporter activity"/>
    <property type="evidence" value="ECO:0007669"/>
    <property type="project" value="InterPro"/>
</dbReference>
<dbReference type="Gene3D" id="1.20.1720.10">
    <property type="entry name" value="Multidrug resistance protein D"/>
    <property type="match status" value="1"/>
</dbReference>
<dbReference type="InterPro" id="IPR020846">
    <property type="entry name" value="MFS_dom"/>
</dbReference>
<keyword evidence="8" id="KW-0997">Cell inner membrane</keyword>
<proteinExistence type="inferred from homology"/>